<organism evidence="1 5">
    <name type="scientific">Araneus ventricosus</name>
    <name type="common">Orbweaver spider</name>
    <name type="synonym">Epeira ventricosa</name>
    <dbReference type="NCBI Taxonomy" id="182803"/>
    <lineage>
        <taxon>Eukaryota</taxon>
        <taxon>Metazoa</taxon>
        <taxon>Ecdysozoa</taxon>
        <taxon>Arthropoda</taxon>
        <taxon>Chelicerata</taxon>
        <taxon>Arachnida</taxon>
        <taxon>Araneae</taxon>
        <taxon>Araneomorphae</taxon>
        <taxon>Entelegynae</taxon>
        <taxon>Araneoidea</taxon>
        <taxon>Araneidae</taxon>
        <taxon>Araneus</taxon>
    </lineage>
</organism>
<name>A0A4Y2XCV3_ARAVE</name>
<dbReference type="EMBL" id="BGPR01074765">
    <property type="protein sequence ID" value="GBO46836.1"/>
    <property type="molecule type" value="Genomic_DNA"/>
</dbReference>
<gene>
    <name evidence="3" type="ORF">AVEN_129977_1</name>
    <name evidence="4" type="ORF">AVEN_134637_1</name>
    <name evidence="2" type="ORF">AVEN_137838_1</name>
    <name evidence="1" type="ORF">AVEN_69269_1</name>
</gene>
<accession>A0A4Y2XCV3</accession>
<sequence length="110" mass="13326">MLVQENFLLFIKQNTDADPEEFFPHIRPYTDIGPGEFFPLQTAGYRYRPREFFPLYTAGYRHWPSRIFDFAYDTSAYYCCRRILSLRREEFLFLLTTRVHILLQKNPFLA</sequence>
<dbReference type="AlphaFoldDB" id="A0A4Y2XCV3"/>
<evidence type="ECO:0000313" key="2">
    <source>
        <dbReference type="EMBL" id="GBO46836.1"/>
    </source>
</evidence>
<comment type="caution">
    <text evidence="1">The sequence shown here is derived from an EMBL/GenBank/DDBJ whole genome shotgun (WGS) entry which is preliminary data.</text>
</comment>
<evidence type="ECO:0000313" key="4">
    <source>
        <dbReference type="EMBL" id="GBO46841.1"/>
    </source>
</evidence>
<dbReference type="Proteomes" id="UP000499080">
    <property type="component" value="Unassembled WGS sequence"/>
</dbReference>
<dbReference type="EMBL" id="BGPR01074763">
    <property type="protein sequence ID" value="GBO46834.1"/>
    <property type="molecule type" value="Genomic_DNA"/>
</dbReference>
<protein>
    <submittedName>
        <fullName evidence="1">Uncharacterized protein</fullName>
    </submittedName>
</protein>
<dbReference type="EMBL" id="BGPR01074775">
    <property type="protein sequence ID" value="GBO46841.1"/>
    <property type="molecule type" value="Genomic_DNA"/>
</dbReference>
<evidence type="ECO:0000313" key="5">
    <source>
        <dbReference type="Proteomes" id="UP000499080"/>
    </source>
</evidence>
<reference evidence="1 5" key="1">
    <citation type="journal article" date="2019" name="Sci. Rep.">
        <title>Orb-weaving spider Araneus ventricosus genome elucidates the spidroin gene catalogue.</title>
        <authorList>
            <person name="Kono N."/>
            <person name="Nakamura H."/>
            <person name="Ohtoshi R."/>
            <person name="Moran D.A.P."/>
            <person name="Shinohara A."/>
            <person name="Yoshida Y."/>
            <person name="Fujiwara M."/>
            <person name="Mori M."/>
            <person name="Tomita M."/>
            <person name="Arakawa K."/>
        </authorList>
    </citation>
    <scope>NUCLEOTIDE SEQUENCE [LARGE SCALE GENOMIC DNA]</scope>
</reference>
<proteinExistence type="predicted"/>
<evidence type="ECO:0000313" key="1">
    <source>
        <dbReference type="EMBL" id="GBO46834.1"/>
    </source>
</evidence>
<keyword evidence="5" id="KW-1185">Reference proteome</keyword>
<dbReference type="EMBL" id="BGPR01074773">
    <property type="protein sequence ID" value="GBO46839.1"/>
    <property type="molecule type" value="Genomic_DNA"/>
</dbReference>
<evidence type="ECO:0000313" key="3">
    <source>
        <dbReference type="EMBL" id="GBO46839.1"/>
    </source>
</evidence>